<dbReference type="PANTHER" id="PTHR43781">
    <property type="entry name" value="SACCHAROPINE DEHYDROGENASE"/>
    <property type="match status" value="1"/>
</dbReference>
<dbReference type="SUPFAM" id="SSF51735">
    <property type="entry name" value="NAD(P)-binding Rossmann-fold domains"/>
    <property type="match status" value="1"/>
</dbReference>
<dbReference type="Gene3D" id="3.40.50.720">
    <property type="entry name" value="NAD(P)-binding Rossmann-like Domain"/>
    <property type="match status" value="1"/>
</dbReference>
<dbReference type="InterPro" id="IPR036291">
    <property type="entry name" value="NAD(P)-bd_dom_sf"/>
</dbReference>
<accession>A0A2T0ZZJ1</accession>
<keyword evidence="3" id="KW-1185">Reference proteome</keyword>
<dbReference type="EMBL" id="PVUE01000008">
    <property type="protein sequence ID" value="PRZ41657.1"/>
    <property type="molecule type" value="Genomic_DNA"/>
</dbReference>
<evidence type="ECO:0000313" key="2">
    <source>
        <dbReference type="EMBL" id="PRZ41657.1"/>
    </source>
</evidence>
<reference evidence="2 3" key="1">
    <citation type="submission" date="2018-03" db="EMBL/GenBank/DDBJ databases">
        <title>Genomic Encyclopedia of Archaeal and Bacterial Type Strains, Phase II (KMG-II): from individual species to whole genera.</title>
        <authorList>
            <person name="Goeker M."/>
        </authorList>
    </citation>
    <scope>NUCLEOTIDE SEQUENCE [LARGE SCALE GENOMIC DNA]</scope>
    <source>
        <strain evidence="2 3">DSM 100065</strain>
    </source>
</reference>
<comment type="caution">
    <text evidence="2">The sequence shown here is derived from an EMBL/GenBank/DDBJ whole genome shotgun (WGS) entry which is preliminary data.</text>
</comment>
<evidence type="ECO:0000259" key="1">
    <source>
        <dbReference type="Pfam" id="PF03435"/>
    </source>
</evidence>
<organism evidence="2 3">
    <name type="scientific">Antricoccus suffuscus</name>
    <dbReference type="NCBI Taxonomy" id="1629062"/>
    <lineage>
        <taxon>Bacteria</taxon>
        <taxon>Bacillati</taxon>
        <taxon>Actinomycetota</taxon>
        <taxon>Actinomycetes</taxon>
        <taxon>Geodermatophilales</taxon>
        <taxon>Antricoccaceae</taxon>
        <taxon>Antricoccus</taxon>
    </lineage>
</organism>
<gene>
    <name evidence="2" type="ORF">CLV47_10816</name>
</gene>
<feature type="domain" description="Saccharopine dehydrogenase NADP binding" evidence="1">
    <location>
        <begin position="4"/>
        <end position="126"/>
    </location>
</feature>
<dbReference type="InterPro" id="IPR005097">
    <property type="entry name" value="Sacchrp_dh_NADP-bd"/>
</dbReference>
<protein>
    <submittedName>
        <fullName evidence="2">Short subunit dehydrogenase-like uncharacterized protein</fullName>
    </submittedName>
</protein>
<dbReference type="Proteomes" id="UP000237752">
    <property type="component" value="Unassembled WGS sequence"/>
</dbReference>
<evidence type="ECO:0000313" key="3">
    <source>
        <dbReference type="Proteomes" id="UP000237752"/>
    </source>
</evidence>
<sequence>MTKIVLFGATGYTGQLVAESLVKRGVSPVLAARNAEALADLAGRLGGDLPTQVANVDDPASVAALVDAGDVLISTVGPFARWGSVAVEAAVAKGAHYLDSTGEGHFIRQVFETYGPQADAAGVTLMTALGYDWAPGNLAGALAVERGGEAVIGVRVGYFNVGKRTDKPTMSGGTMASSAGAMFYPSYSFLGGQIVTESTATRKHDFGELEEGRRARAFSIGSTEAFSLPRVYPQLTDVDVYLGWNDPDKVQAQVAALAPVLADPEARAKLIADTDAKTPGSTGGPDAETRALSSAVILAEGVNADGDVVSTVRCEGVNGYDFTADFIALVADKIAAGDVSVPGAIGPVEAFGRAKLEEYVAESGLTCN</sequence>
<dbReference type="PANTHER" id="PTHR43781:SF1">
    <property type="entry name" value="SACCHAROPINE DEHYDROGENASE"/>
    <property type="match status" value="1"/>
</dbReference>
<dbReference type="RefSeq" id="WP_106349058.1">
    <property type="nucleotide sequence ID" value="NZ_PVUE01000008.1"/>
</dbReference>
<proteinExistence type="predicted"/>
<dbReference type="AlphaFoldDB" id="A0A2T0ZZJ1"/>
<name>A0A2T0ZZJ1_9ACTN</name>
<dbReference type="Pfam" id="PF03435">
    <property type="entry name" value="Sacchrp_dh_NADP"/>
    <property type="match status" value="1"/>
</dbReference>
<dbReference type="OrthoDB" id="9774199at2"/>